<dbReference type="PATRIC" id="fig|1526658.3.peg.170"/>
<dbReference type="PANTHER" id="PTHR46969:SF1">
    <property type="entry name" value="BIFUNCTIONAL PROTEIN HLDE"/>
    <property type="match status" value="1"/>
</dbReference>
<dbReference type="NCBIfam" id="TIGR00125">
    <property type="entry name" value="cyt_tran_rel"/>
    <property type="match status" value="1"/>
</dbReference>
<comment type="function">
    <text evidence="1">Catalyzes the phosphorylation of D-glycero-D-manno-heptose 7-phosphate at the C-1 position to selectively form D-glycero-beta-D-manno-heptose-1,7-bisphosphate.</text>
</comment>
<dbReference type="PANTHER" id="PTHR46969">
    <property type="entry name" value="BIFUNCTIONAL PROTEIN HLDE"/>
    <property type="match status" value="1"/>
</dbReference>
<protein>
    <submittedName>
        <fullName evidence="9">ADP-heptose synthase</fullName>
    </submittedName>
</protein>
<evidence type="ECO:0000313" key="10">
    <source>
        <dbReference type="Proteomes" id="UP000037822"/>
    </source>
</evidence>
<keyword evidence="5" id="KW-0511">Multifunctional enzyme</keyword>
<dbReference type="Gene3D" id="3.40.50.620">
    <property type="entry name" value="HUPs"/>
    <property type="match status" value="1"/>
</dbReference>
<dbReference type="CDD" id="cd01172">
    <property type="entry name" value="RfaE_like"/>
    <property type="match status" value="1"/>
</dbReference>
<keyword evidence="6" id="KW-0119">Carbohydrate metabolism</keyword>
<dbReference type="InterPro" id="IPR011913">
    <property type="entry name" value="RfaE_dom_I"/>
</dbReference>
<organism evidence="9 10">
    <name type="scientific">Bosea vaviloviae</name>
    <dbReference type="NCBI Taxonomy" id="1526658"/>
    <lineage>
        <taxon>Bacteria</taxon>
        <taxon>Pseudomonadati</taxon>
        <taxon>Pseudomonadota</taxon>
        <taxon>Alphaproteobacteria</taxon>
        <taxon>Hyphomicrobiales</taxon>
        <taxon>Boseaceae</taxon>
        <taxon>Bosea</taxon>
    </lineage>
</organism>
<dbReference type="InterPro" id="IPR004821">
    <property type="entry name" value="Cyt_trans-like"/>
</dbReference>
<dbReference type="AlphaFoldDB" id="A0A0N1FD82"/>
<dbReference type="Pfam" id="PF01467">
    <property type="entry name" value="CTP_transf_like"/>
    <property type="match status" value="1"/>
</dbReference>
<dbReference type="InterPro" id="IPR014729">
    <property type="entry name" value="Rossmann-like_a/b/a_fold"/>
</dbReference>
<evidence type="ECO:0000256" key="1">
    <source>
        <dbReference type="ARBA" id="ARBA00002319"/>
    </source>
</evidence>
<evidence type="ECO:0000256" key="5">
    <source>
        <dbReference type="ARBA" id="ARBA00023268"/>
    </source>
</evidence>
<dbReference type="GO" id="GO:0033786">
    <property type="term" value="F:heptose-1-phosphate adenylyltransferase activity"/>
    <property type="evidence" value="ECO:0007669"/>
    <property type="project" value="TreeGrafter"/>
</dbReference>
<dbReference type="GO" id="GO:0033785">
    <property type="term" value="F:heptose 7-phosphate kinase activity"/>
    <property type="evidence" value="ECO:0007669"/>
    <property type="project" value="TreeGrafter"/>
</dbReference>
<reference evidence="9 10" key="1">
    <citation type="submission" date="2015-07" db="EMBL/GenBank/DDBJ databases">
        <title>Whole genome sequencing of Bosea vaviloviae isolated from cave pool.</title>
        <authorList>
            <person name="Tan N.E.H."/>
            <person name="Lee Y.P."/>
            <person name="Gan H.M."/>
            <person name="Barton H."/>
            <person name="Savka M.A."/>
        </authorList>
    </citation>
    <scope>NUCLEOTIDE SEQUENCE [LARGE SCALE GENOMIC DNA]</scope>
    <source>
        <strain evidence="9 10">SD260</strain>
    </source>
</reference>
<gene>
    <name evidence="9" type="ORF">AE618_17105</name>
</gene>
<name>A0A0N1FD82_9HYPH</name>
<dbReference type="SUPFAM" id="SSF53613">
    <property type="entry name" value="Ribokinase-like"/>
    <property type="match status" value="1"/>
</dbReference>
<dbReference type="EMBL" id="LGSZ01000048">
    <property type="protein sequence ID" value="KPH79818.1"/>
    <property type="molecule type" value="Genomic_DNA"/>
</dbReference>
<dbReference type="InterPro" id="IPR011611">
    <property type="entry name" value="PfkB_dom"/>
</dbReference>
<feature type="domain" description="Cytidyltransferase-like" evidence="8">
    <location>
        <begin position="17"/>
        <end position="100"/>
    </location>
</feature>
<keyword evidence="3" id="KW-0808">Transferase</keyword>
<dbReference type="Proteomes" id="UP000037822">
    <property type="component" value="Unassembled WGS sequence"/>
</dbReference>
<evidence type="ECO:0000259" key="8">
    <source>
        <dbReference type="Pfam" id="PF01467"/>
    </source>
</evidence>
<evidence type="ECO:0000256" key="2">
    <source>
        <dbReference type="ARBA" id="ARBA00003753"/>
    </source>
</evidence>
<proteinExistence type="predicted"/>
<evidence type="ECO:0000313" key="9">
    <source>
        <dbReference type="EMBL" id="KPH79818.1"/>
    </source>
</evidence>
<evidence type="ECO:0000256" key="6">
    <source>
        <dbReference type="ARBA" id="ARBA00023277"/>
    </source>
</evidence>
<dbReference type="GO" id="GO:0016773">
    <property type="term" value="F:phosphotransferase activity, alcohol group as acceptor"/>
    <property type="evidence" value="ECO:0007669"/>
    <property type="project" value="InterPro"/>
</dbReference>
<keyword evidence="4" id="KW-0418">Kinase</keyword>
<feature type="domain" description="Carbohydrate kinase PfkB" evidence="7">
    <location>
        <begin position="173"/>
        <end position="470"/>
    </location>
</feature>
<comment type="caution">
    <text evidence="9">The sequence shown here is derived from an EMBL/GenBank/DDBJ whole genome shotgun (WGS) entry which is preliminary data.</text>
</comment>
<sequence>MAAIRALAGENKRIAFVSGNFNAVHPGHLRLLRFAAENADFLVVGINSDRTPGVTVPQALRQEGIEAISFVSHAVSLAGAPEEFVAELRPDVVVKGKEFAVRENPEKPVVEGYGGKLIFSSGEVRFSSISLLQRDYAEPNFHTIKLPADYPFRHGFDNEDLKGCLERFTGLRVLVIGDLIVDKYINCDPLGMSQEDPTIVVTPIEHKTFVGGAGIVAAHAQGLGADVRFMTVVGDDEAARYAEEALGRYNVKLDLFLDRSRPTTVKERYRANGKTLLRVNHLRQHPIESDLQARILKRVEDVVADVDLILFSDFNYGMLPQPLVEAITALATRHGVMMGADSQSSSQLADISRFKGMDIITPTEREARLALRDFESGLVIVAERLREVAGAGSVIVTLGSEGLLIHGRKDGIDRSDRLPAFNTAPKDAAGAGDSLFTTLSMARCAGVDIWRGIYLGSVAAACQVSRVGNTPLTRQDLILELEQATVTRA</sequence>
<evidence type="ECO:0000256" key="4">
    <source>
        <dbReference type="ARBA" id="ARBA00022777"/>
    </source>
</evidence>
<dbReference type="GO" id="GO:0005829">
    <property type="term" value="C:cytosol"/>
    <property type="evidence" value="ECO:0007669"/>
    <property type="project" value="TreeGrafter"/>
</dbReference>
<evidence type="ECO:0000256" key="3">
    <source>
        <dbReference type="ARBA" id="ARBA00022679"/>
    </source>
</evidence>
<dbReference type="InterPro" id="IPR029056">
    <property type="entry name" value="Ribokinase-like"/>
</dbReference>
<keyword evidence="10" id="KW-1185">Reference proteome</keyword>
<accession>A0A0N1FD82</accession>
<evidence type="ECO:0000259" key="7">
    <source>
        <dbReference type="Pfam" id="PF00294"/>
    </source>
</evidence>
<comment type="function">
    <text evidence="2">Catalyzes the ADP transfer from ATP to D-glycero-beta-D-manno-heptose 1-phosphate, yielding ADP-D-glycero-beta-D-manno-heptose.</text>
</comment>
<dbReference type="SUPFAM" id="SSF52374">
    <property type="entry name" value="Nucleotidylyl transferase"/>
    <property type="match status" value="1"/>
</dbReference>
<dbReference type="Pfam" id="PF00294">
    <property type="entry name" value="PfkB"/>
    <property type="match status" value="1"/>
</dbReference>
<dbReference type="Gene3D" id="3.40.1190.20">
    <property type="match status" value="1"/>
</dbReference>